<comment type="catalytic activity">
    <reaction evidence="4">
        <text>N-terminal L-glutamyl-[protein] + L-leucyl-tRNA(Leu) = N-terminal L-leucyl-L-glutamyl-[protein] + tRNA(Leu) + H(+)</text>
        <dbReference type="Rhea" id="RHEA:50412"/>
        <dbReference type="Rhea" id="RHEA-COMP:9613"/>
        <dbReference type="Rhea" id="RHEA-COMP:9622"/>
        <dbReference type="Rhea" id="RHEA-COMP:12664"/>
        <dbReference type="Rhea" id="RHEA-COMP:12668"/>
        <dbReference type="ChEBI" id="CHEBI:15378"/>
        <dbReference type="ChEBI" id="CHEBI:64721"/>
        <dbReference type="ChEBI" id="CHEBI:78442"/>
        <dbReference type="ChEBI" id="CHEBI:78494"/>
        <dbReference type="ChEBI" id="CHEBI:133041"/>
        <dbReference type="EC" id="2.3.2.29"/>
    </reaction>
</comment>
<dbReference type="InterPro" id="IPR007471">
    <property type="entry name" value="N-end_Aminoacyl_Trfase_N"/>
</dbReference>
<evidence type="ECO:0000259" key="6">
    <source>
        <dbReference type="Pfam" id="PF04377"/>
    </source>
</evidence>
<comment type="subcellular location">
    <subcellularLocation>
        <location evidence="4">Cytoplasm</location>
    </subcellularLocation>
</comment>
<dbReference type="InterPro" id="IPR016181">
    <property type="entry name" value="Acyl_CoA_acyltransferase"/>
</dbReference>
<dbReference type="Pfam" id="PF04377">
    <property type="entry name" value="ATE_C"/>
    <property type="match status" value="1"/>
</dbReference>
<dbReference type="InterPro" id="IPR017138">
    <property type="entry name" value="Asp_Glu_LeuTrfase"/>
</dbReference>
<evidence type="ECO:0000256" key="1">
    <source>
        <dbReference type="ARBA" id="ARBA00022490"/>
    </source>
</evidence>
<comment type="function">
    <text evidence="4">Functions in the N-end rule pathway of protein degradation where it conjugates Leu from its aminoacyl-tRNA to the N-termini of proteins containing an N-terminal aspartate or glutamate.</text>
</comment>
<evidence type="ECO:0000256" key="2">
    <source>
        <dbReference type="ARBA" id="ARBA00022679"/>
    </source>
</evidence>
<keyword evidence="2 4" id="KW-0808">Transferase</keyword>
<dbReference type="HAMAP" id="MF_00689">
    <property type="entry name" value="Bpt"/>
    <property type="match status" value="1"/>
</dbReference>
<name>A0A348WQD0_9GAMM</name>
<evidence type="ECO:0000313" key="8">
    <source>
        <dbReference type="Proteomes" id="UP000262878"/>
    </source>
</evidence>
<dbReference type="GO" id="GO:0008914">
    <property type="term" value="F:leucyl-tRNA--protein transferase activity"/>
    <property type="evidence" value="ECO:0007669"/>
    <property type="project" value="UniProtKB-UniRule"/>
</dbReference>
<dbReference type="Pfam" id="PF04376">
    <property type="entry name" value="ATE_N"/>
    <property type="match status" value="1"/>
</dbReference>
<dbReference type="NCBIfam" id="NF002346">
    <property type="entry name" value="PRK01305.2-3"/>
    <property type="match status" value="1"/>
</dbReference>
<dbReference type="Proteomes" id="UP000262878">
    <property type="component" value="Unassembled WGS sequence"/>
</dbReference>
<gene>
    <name evidence="4" type="primary">bpt</name>
    <name evidence="7" type="ORF">DCR58_08155</name>
</gene>
<dbReference type="EC" id="2.3.2.29" evidence="4"/>
<proteinExistence type="inferred from homology"/>
<dbReference type="SUPFAM" id="SSF55729">
    <property type="entry name" value="Acyl-CoA N-acyltransferases (Nat)"/>
    <property type="match status" value="1"/>
</dbReference>
<dbReference type="InterPro" id="IPR030700">
    <property type="entry name" value="N-end_Aminoacyl_Trfase"/>
</dbReference>
<feature type="domain" description="N-end aminoacyl transferase N-terminal" evidence="5">
    <location>
        <begin position="12"/>
        <end position="83"/>
    </location>
</feature>
<evidence type="ECO:0000313" key="7">
    <source>
        <dbReference type="EMBL" id="HAR56742.1"/>
    </source>
</evidence>
<dbReference type="PANTHER" id="PTHR21367">
    <property type="entry name" value="ARGININE-TRNA-PROTEIN TRANSFERASE 1"/>
    <property type="match status" value="1"/>
</dbReference>
<dbReference type="GO" id="GO:0071596">
    <property type="term" value="P:ubiquitin-dependent protein catabolic process via the N-end rule pathway"/>
    <property type="evidence" value="ECO:0007669"/>
    <property type="project" value="InterPro"/>
</dbReference>
<evidence type="ECO:0000256" key="4">
    <source>
        <dbReference type="HAMAP-Rule" id="MF_00689"/>
    </source>
</evidence>
<keyword evidence="1 4" id="KW-0963">Cytoplasm</keyword>
<dbReference type="PANTHER" id="PTHR21367:SF1">
    <property type="entry name" value="ARGINYL-TRNA--PROTEIN TRANSFERASE 1"/>
    <property type="match status" value="1"/>
</dbReference>
<dbReference type="PIRSF" id="PIRSF037208">
    <property type="entry name" value="ATE_pro_prd"/>
    <property type="match status" value="1"/>
</dbReference>
<dbReference type="InterPro" id="IPR007472">
    <property type="entry name" value="N-end_Aminoacyl_Trfase_C"/>
</dbReference>
<accession>A0A348WQD0</accession>
<protein>
    <recommendedName>
        <fullName evidence="4">Aspartate/glutamate leucyltransferase</fullName>
        <ecNumber evidence="4">2.3.2.29</ecNumber>
    </recommendedName>
</protein>
<dbReference type="AlphaFoldDB" id="A0A348WQD0"/>
<reference evidence="7 8" key="1">
    <citation type="journal article" date="2018" name="Nat. Biotechnol.">
        <title>A standardized bacterial taxonomy based on genome phylogeny substantially revises the tree of life.</title>
        <authorList>
            <person name="Parks D.H."/>
            <person name="Chuvochina M."/>
            <person name="Waite D.W."/>
            <person name="Rinke C."/>
            <person name="Skarshewski A."/>
            <person name="Chaumeil P.A."/>
            <person name="Hugenholtz P."/>
        </authorList>
    </citation>
    <scope>NUCLEOTIDE SEQUENCE [LARGE SCALE GENOMIC DNA]</scope>
    <source>
        <strain evidence="7">UBA9360</strain>
    </source>
</reference>
<evidence type="ECO:0000259" key="5">
    <source>
        <dbReference type="Pfam" id="PF04376"/>
    </source>
</evidence>
<comment type="catalytic activity">
    <reaction evidence="4">
        <text>N-terminal L-aspartyl-[protein] + L-leucyl-tRNA(Leu) = N-terminal L-leucyl-L-aspartyl-[protein] + tRNA(Leu) + H(+)</text>
        <dbReference type="Rhea" id="RHEA:50420"/>
        <dbReference type="Rhea" id="RHEA-COMP:9613"/>
        <dbReference type="Rhea" id="RHEA-COMP:9622"/>
        <dbReference type="Rhea" id="RHEA-COMP:12669"/>
        <dbReference type="Rhea" id="RHEA-COMP:12674"/>
        <dbReference type="ChEBI" id="CHEBI:15378"/>
        <dbReference type="ChEBI" id="CHEBI:64720"/>
        <dbReference type="ChEBI" id="CHEBI:78442"/>
        <dbReference type="ChEBI" id="CHEBI:78494"/>
        <dbReference type="ChEBI" id="CHEBI:133042"/>
        <dbReference type="EC" id="2.3.2.29"/>
    </reaction>
</comment>
<evidence type="ECO:0000256" key="3">
    <source>
        <dbReference type="ARBA" id="ARBA00023315"/>
    </source>
</evidence>
<dbReference type="GO" id="GO:0004057">
    <property type="term" value="F:arginyl-tRNA--protein transferase activity"/>
    <property type="evidence" value="ECO:0007669"/>
    <property type="project" value="InterPro"/>
</dbReference>
<dbReference type="EMBL" id="DMUP01000192">
    <property type="protein sequence ID" value="HAR56742.1"/>
    <property type="molecule type" value="Genomic_DNA"/>
</dbReference>
<sequence length="239" mass="27802">MSVKLGITGTRPCGYLKDQEERLIVTVADEETPMNAHLYEHLMAHGFRRSHNDVYRPHCESCQACESLRIPVSDFSFSKNQKRVLNKNRDLVLSVVEKPQPDYTSLFCRFIEERHADGAMYPPDPESFWLWCDADWMKPQFFEWRDSAGELMMVSIVDVLSCSSSAMYTFFEPDEAKRSLGTYSILSLIEWTEAQGLDYLYLGYQIDNCDKMNYKARFTPNERLIGNQWKKAVKSNTQK</sequence>
<organism evidence="7 8">
    <name type="scientific">Idiomarina baltica</name>
    <dbReference type="NCBI Taxonomy" id="190892"/>
    <lineage>
        <taxon>Bacteria</taxon>
        <taxon>Pseudomonadati</taxon>
        <taxon>Pseudomonadota</taxon>
        <taxon>Gammaproteobacteria</taxon>
        <taxon>Alteromonadales</taxon>
        <taxon>Idiomarinaceae</taxon>
        <taxon>Idiomarina</taxon>
    </lineage>
</organism>
<dbReference type="GO" id="GO:0005737">
    <property type="term" value="C:cytoplasm"/>
    <property type="evidence" value="ECO:0007669"/>
    <property type="project" value="UniProtKB-SubCell"/>
</dbReference>
<comment type="similarity">
    <text evidence="4">Belongs to the R-transferase family. Bpt subfamily.</text>
</comment>
<comment type="caution">
    <text evidence="7">The sequence shown here is derived from an EMBL/GenBank/DDBJ whole genome shotgun (WGS) entry which is preliminary data.</text>
</comment>
<feature type="domain" description="N-end rule aminoacyl transferase C-terminal" evidence="6">
    <location>
        <begin position="104"/>
        <end position="224"/>
    </location>
</feature>
<dbReference type="STRING" id="314276.OS145_06864"/>
<keyword evidence="3 4" id="KW-0012">Acyltransferase</keyword>
<dbReference type="NCBIfam" id="NF002342">
    <property type="entry name" value="PRK01305.1-3"/>
    <property type="match status" value="1"/>
</dbReference>
<dbReference type="NCBIfam" id="NF002345">
    <property type="entry name" value="PRK01305.2-2"/>
    <property type="match status" value="1"/>
</dbReference>